<dbReference type="GO" id="GO:0005524">
    <property type="term" value="F:ATP binding"/>
    <property type="evidence" value="ECO:0007669"/>
    <property type="project" value="UniProtKB-UniRule"/>
</dbReference>
<comment type="similarity">
    <text evidence="1 8 9">Belongs to the NAD synthetase family.</text>
</comment>
<keyword evidence="6 8" id="KW-0460">Magnesium</keyword>
<keyword evidence="2 8" id="KW-0436">Ligase</keyword>
<comment type="function">
    <text evidence="8">Catalyzes the ATP-dependent amidation of deamido-NAD to form NAD. Uses ammonia as a nitrogen source.</text>
</comment>
<evidence type="ECO:0000259" key="11">
    <source>
        <dbReference type="Pfam" id="PF02540"/>
    </source>
</evidence>
<keyword evidence="3 8" id="KW-0479">Metal-binding</keyword>
<comment type="catalytic activity">
    <reaction evidence="8 10">
        <text>deamido-NAD(+) + NH4(+) + ATP = AMP + diphosphate + NAD(+) + H(+)</text>
        <dbReference type="Rhea" id="RHEA:21188"/>
        <dbReference type="ChEBI" id="CHEBI:15378"/>
        <dbReference type="ChEBI" id="CHEBI:28938"/>
        <dbReference type="ChEBI" id="CHEBI:30616"/>
        <dbReference type="ChEBI" id="CHEBI:33019"/>
        <dbReference type="ChEBI" id="CHEBI:57540"/>
        <dbReference type="ChEBI" id="CHEBI:58437"/>
        <dbReference type="ChEBI" id="CHEBI:456215"/>
        <dbReference type="EC" id="6.3.1.5"/>
    </reaction>
</comment>
<dbReference type="SUPFAM" id="SSF52402">
    <property type="entry name" value="Adenine nucleotide alpha hydrolases-like"/>
    <property type="match status" value="1"/>
</dbReference>
<dbReference type="UniPathway" id="UPA00253">
    <property type="reaction ID" value="UER00333"/>
</dbReference>
<dbReference type="InterPro" id="IPR014729">
    <property type="entry name" value="Rossmann-like_a/b/a_fold"/>
</dbReference>
<evidence type="ECO:0000256" key="3">
    <source>
        <dbReference type="ARBA" id="ARBA00022723"/>
    </source>
</evidence>
<dbReference type="GO" id="GO:0003952">
    <property type="term" value="F:NAD+ synthase (glutamine-hydrolyzing) activity"/>
    <property type="evidence" value="ECO:0007669"/>
    <property type="project" value="InterPro"/>
</dbReference>
<dbReference type="InterPro" id="IPR022310">
    <property type="entry name" value="NAD/GMP_synthase"/>
</dbReference>
<feature type="binding site" evidence="8">
    <location>
        <begin position="42"/>
        <end position="49"/>
    </location>
    <ligand>
        <name>ATP</name>
        <dbReference type="ChEBI" id="CHEBI:30616"/>
    </ligand>
</feature>
<keyword evidence="7 8" id="KW-0520">NAD</keyword>
<evidence type="ECO:0000256" key="2">
    <source>
        <dbReference type="ARBA" id="ARBA00022598"/>
    </source>
</evidence>
<reference evidence="12" key="1">
    <citation type="submission" date="2009-07" db="EMBL/GenBank/DDBJ databases">
        <title>Complete sequence of Geobacter sp. M21.</title>
        <authorList>
            <consortium name="US DOE Joint Genome Institute"/>
            <person name="Lucas S."/>
            <person name="Copeland A."/>
            <person name="Lapidus A."/>
            <person name="Glavina del Rio T."/>
            <person name="Dalin E."/>
            <person name="Tice H."/>
            <person name="Bruce D."/>
            <person name="Goodwin L."/>
            <person name="Pitluck S."/>
            <person name="Saunders E."/>
            <person name="Brettin T."/>
            <person name="Detter J.C."/>
            <person name="Han C."/>
            <person name="Larimer F."/>
            <person name="Land M."/>
            <person name="Hauser L."/>
            <person name="Kyrpides N."/>
            <person name="Ovchinnikova G."/>
            <person name="Lovley D."/>
        </authorList>
    </citation>
    <scope>NUCLEOTIDE SEQUENCE [LARGE SCALE GENOMIC DNA]</scope>
    <source>
        <strain evidence="12">M21</strain>
    </source>
</reference>
<evidence type="ECO:0000256" key="5">
    <source>
        <dbReference type="ARBA" id="ARBA00022840"/>
    </source>
</evidence>
<dbReference type="STRING" id="443144.GM21_3178"/>
<dbReference type="GO" id="GO:0008795">
    <property type="term" value="F:NAD+ synthase activity"/>
    <property type="evidence" value="ECO:0007669"/>
    <property type="project" value="UniProtKB-UniRule"/>
</dbReference>
<feature type="binding site" description="in other chain" evidence="8">
    <location>
        <position position="178"/>
    </location>
    <ligand>
        <name>deamido-NAD(+)</name>
        <dbReference type="ChEBI" id="CHEBI:58437"/>
        <note>ligand shared between two neighboring subunits</note>
    </ligand>
</feature>
<dbReference type="HOGENOM" id="CLU_059327_0_0_7"/>
<dbReference type="EMBL" id="CP001661">
    <property type="protein sequence ID" value="ACT19205.1"/>
    <property type="molecule type" value="Genomic_DNA"/>
</dbReference>
<evidence type="ECO:0000256" key="4">
    <source>
        <dbReference type="ARBA" id="ARBA00022741"/>
    </source>
</evidence>
<evidence type="ECO:0000313" key="12">
    <source>
        <dbReference type="EMBL" id="ACT19205.1"/>
    </source>
</evidence>
<dbReference type="Pfam" id="PF02540">
    <property type="entry name" value="NAD_synthase"/>
    <property type="match status" value="2"/>
</dbReference>
<evidence type="ECO:0000256" key="8">
    <source>
        <dbReference type="HAMAP-Rule" id="MF_00193"/>
    </source>
</evidence>
<proteinExistence type="inferred from homology"/>
<feature type="domain" description="NAD/GMP synthase" evidence="11">
    <location>
        <begin position="19"/>
        <end position="107"/>
    </location>
</feature>
<dbReference type="PANTHER" id="PTHR23090:SF9">
    <property type="entry name" value="GLUTAMINE-DEPENDENT NAD(+) SYNTHETASE"/>
    <property type="match status" value="1"/>
</dbReference>
<dbReference type="eggNOG" id="COG0171">
    <property type="taxonomic scope" value="Bacteria"/>
</dbReference>
<feature type="binding site" evidence="8">
    <location>
        <position position="198"/>
    </location>
    <ligand>
        <name>ATP</name>
        <dbReference type="ChEBI" id="CHEBI:30616"/>
    </ligand>
</feature>
<feature type="binding site" description="in other chain" evidence="8">
    <location>
        <position position="211"/>
    </location>
    <ligand>
        <name>deamido-NAD(+)</name>
        <dbReference type="ChEBI" id="CHEBI:58437"/>
        <note>ligand shared between two neighboring subunits</note>
    </ligand>
</feature>
<comment type="pathway">
    <text evidence="8">Cofactor biosynthesis; NAD(+) biosynthesis; NAD(+) from deamido-NAD(+) (ammonia route): step 1/1.</text>
</comment>
<keyword evidence="5 8" id="KW-0067">ATP-binding</keyword>
<comment type="subunit">
    <text evidence="8">Homodimer.</text>
</comment>
<dbReference type="GO" id="GO:0009435">
    <property type="term" value="P:NAD+ biosynthetic process"/>
    <property type="evidence" value="ECO:0007669"/>
    <property type="project" value="UniProtKB-UniRule"/>
</dbReference>
<evidence type="ECO:0000256" key="10">
    <source>
        <dbReference type="RuleBase" id="RU003812"/>
    </source>
</evidence>
<dbReference type="GO" id="GO:0046872">
    <property type="term" value="F:metal ion binding"/>
    <property type="evidence" value="ECO:0007669"/>
    <property type="project" value="UniProtKB-KW"/>
</dbReference>
<dbReference type="AlphaFoldDB" id="C6E3Y6"/>
<dbReference type="Gene3D" id="3.40.50.620">
    <property type="entry name" value="HUPs"/>
    <property type="match status" value="1"/>
</dbReference>
<feature type="domain" description="NAD/GMP synthase" evidence="11">
    <location>
        <begin position="168"/>
        <end position="306"/>
    </location>
</feature>
<sequence length="328" mass="36667">MNSGKFSKEVLRLDPEREVERICARVRELMLTQVKRRGLVVALSGGIDSSVTAALAVRAIGKERVIGLEMPERHSSGESQKLSGKLAASLGIETVLEEISAALEAVGCYRNYDEAVRMVVPGYGEGWKSKIVISNNMEHPGFTSFYLVVQDGAQGITRVRLPFKPYLQIVAATNFKQRIRKMLEYYHADRLNFAVAGTPNRLEYDQGFFVKLGDGAADIKPIAHLYKSQVYQLAEYLGVPEEIRSRKPTTDTYSLAQGQDEFYFSLPYPEMDLCLFAKNNGVAPESVAATLGLTPEQVRLVFQDIEVKRSSTRYLHLPPLLVEAVDWQ</sequence>
<accession>C6E3Y6</accession>
<dbReference type="InterPro" id="IPR003694">
    <property type="entry name" value="NAD_synthase"/>
</dbReference>
<dbReference type="OrthoDB" id="9799210at2"/>
<feature type="binding site" evidence="8">
    <location>
        <position position="249"/>
    </location>
    <ligand>
        <name>ATP</name>
        <dbReference type="ChEBI" id="CHEBI:30616"/>
    </ligand>
</feature>
<dbReference type="NCBIfam" id="TIGR00552">
    <property type="entry name" value="nadE"/>
    <property type="match status" value="1"/>
</dbReference>
<name>C6E3Y6_GEOSM</name>
<dbReference type="PANTHER" id="PTHR23090">
    <property type="entry name" value="NH 3 /GLUTAMINE-DEPENDENT NAD + SYNTHETASE"/>
    <property type="match status" value="1"/>
</dbReference>
<organism evidence="12">
    <name type="scientific">Geobacter sp. (strain M21)</name>
    <dbReference type="NCBI Taxonomy" id="443144"/>
    <lineage>
        <taxon>Bacteria</taxon>
        <taxon>Pseudomonadati</taxon>
        <taxon>Thermodesulfobacteriota</taxon>
        <taxon>Desulfuromonadia</taxon>
        <taxon>Geobacterales</taxon>
        <taxon>Geobacteraceae</taxon>
        <taxon>Geobacter</taxon>
    </lineage>
</organism>
<dbReference type="HAMAP" id="MF_00193">
    <property type="entry name" value="NadE_ammonia_dep"/>
    <property type="match status" value="1"/>
</dbReference>
<dbReference type="GO" id="GO:0004359">
    <property type="term" value="F:glutaminase activity"/>
    <property type="evidence" value="ECO:0007669"/>
    <property type="project" value="InterPro"/>
</dbReference>
<gene>
    <name evidence="8" type="primary">nadE</name>
    <name evidence="12" type="ordered locus">GM21_3178</name>
</gene>
<dbReference type="GO" id="GO:0005737">
    <property type="term" value="C:cytoplasm"/>
    <property type="evidence" value="ECO:0007669"/>
    <property type="project" value="InterPro"/>
</dbReference>
<evidence type="ECO:0000256" key="6">
    <source>
        <dbReference type="ARBA" id="ARBA00022842"/>
    </source>
</evidence>
<dbReference type="InterPro" id="IPR022926">
    <property type="entry name" value="NH(3)-dep_NAD(+)_synth"/>
</dbReference>
<evidence type="ECO:0000256" key="7">
    <source>
        <dbReference type="ARBA" id="ARBA00023027"/>
    </source>
</evidence>
<feature type="binding site" evidence="8">
    <location>
        <position position="48"/>
    </location>
    <ligand>
        <name>Mg(2+)</name>
        <dbReference type="ChEBI" id="CHEBI:18420"/>
    </ligand>
</feature>
<comment type="caution">
    <text evidence="8">Lacks conserved residue(s) required for the propagation of feature annotation.</text>
</comment>
<evidence type="ECO:0000256" key="1">
    <source>
        <dbReference type="ARBA" id="ARBA00005859"/>
    </source>
</evidence>
<keyword evidence="4 8" id="KW-0547">Nucleotide-binding</keyword>
<protein>
    <recommendedName>
        <fullName evidence="8 10">NH(3)-dependent NAD(+) synthetase</fullName>
        <ecNumber evidence="8 10">6.3.1.5</ecNumber>
    </recommendedName>
</protein>
<dbReference type="EC" id="6.3.1.5" evidence="8 10"/>
<dbReference type="NCBIfam" id="NF002048">
    <property type="entry name" value="PRK00876.1"/>
    <property type="match status" value="1"/>
</dbReference>
<evidence type="ECO:0000256" key="9">
    <source>
        <dbReference type="RuleBase" id="RU003811"/>
    </source>
</evidence>
<feature type="binding site" evidence="8">
    <location>
        <position position="203"/>
    </location>
    <ligand>
        <name>Mg(2+)</name>
        <dbReference type="ChEBI" id="CHEBI:18420"/>
    </ligand>
</feature>
<feature type="binding site" evidence="8">
    <location>
        <position position="218"/>
    </location>
    <ligand>
        <name>deamido-NAD(+)</name>
        <dbReference type="ChEBI" id="CHEBI:58437"/>
        <note>ligand shared between two neighboring subunits</note>
    </ligand>
</feature>
<feature type="binding site" evidence="8">
    <location>
        <position position="227"/>
    </location>
    <ligand>
        <name>ATP</name>
        <dbReference type="ChEBI" id="CHEBI:30616"/>
    </ligand>
</feature>
<dbReference type="CDD" id="cd00553">
    <property type="entry name" value="NAD_synthase"/>
    <property type="match status" value="1"/>
</dbReference>
<dbReference type="KEGG" id="gem:GM21_3178"/>